<dbReference type="InterPro" id="IPR037056">
    <property type="entry name" value="RNase_H1_N_sf"/>
</dbReference>
<dbReference type="InterPro" id="IPR011320">
    <property type="entry name" value="RNase_H1_N"/>
</dbReference>
<dbReference type="Gene3D" id="3.40.970.10">
    <property type="entry name" value="Ribonuclease H1, N-terminal domain"/>
    <property type="match status" value="1"/>
</dbReference>
<evidence type="ECO:0000313" key="3">
    <source>
        <dbReference type="EMBL" id="MDT2602581.1"/>
    </source>
</evidence>
<accession>A0ABU3F8U6</accession>
<name>A0ABU3F8U6_9ENTE</name>
<sequence>MAKKIFYVVVKGRQPGLFHTWDEAKEQVSGFPDAIFKGFSTIEGAKEYAASHQMTLKVPSTKPKNAPKRSNAAIKPIQPLKKKRNASPYPKMNKRSQADFNLFKQHMREIAREVSEKEADNT</sequence>
<dbReference type="EMBL" id="JARPYI010000023">
    <property type="protein sequence ID" value="MDT2602581.1"/>
    <property type="molecule type" value="Genomic_DNA"/>
</dbReference>
<comment type="caution">
    <text evidence="3">The sequence shown here is derived from an EMBL/GenBank/DDBJ whole genome shotgun (WGS) entry which is preliminary data.</text>
</comment>
<evidence type="ECO:0000259" key="2">
    <source>
        <dbReference type="Pfam" id="PF01693"/>
    </source>
</evidence>
<feature type="domain" description="Ribonuclease H1 N-terminal" evidence="2">
    <location>
        <begin position="6"/>
        <end position="48"/>
    </location>
</feature>
<dbReference type="InterPro" id="IPR009027">
    <property type="entry name" value="Ribosomal_bL9/RNase_H1_N"/>
</dbReference>
<gene>
    <name evidence="3" type="ORF">P7D85_22690</name>
</gene>
<dbReference type="Proteomes" id="UP001252875">
    <property type="component" value="Unassembled WGS sequence"/>
</dbReference>
<evidence type="ECO:0000256" key="1">
    <source>
        <dbReference type="SAM" id="MobiDB-lite"/>
    </source>
</evidence>
<feature type="region of interest" description="Disordered" evidence="1">
    <location>
        <begin position="54"/>
        <end position="97"/>
    </location>
</feature>
<evidence type="ECO:0000313" key="4">
    <source>
        <dbReference type="Proteomes" id="UP001252875"/>
    </source>
</evidence>
<reference evidence="3 4" key="1">
    <citation type="submission" date="2023-03" db="EMBL/GenBank/DDBJ databases">
        <authorList>
            <person name="Shen W."/>
            <person name="Cai J."/>
        </authorList>
    </citation>
    <scope>NUCLEOTIDE SEQUENCE [LARGE SCALE GENOMIC DNA]</scope>
    <source>
        <strain evidence="3 4">D6-4</strain>
    </source>
</reference>
<keyword evidence="4" id="KW-1185">Reference proteome</keyword>
<organism evidence="3 4">
    <name type="scientific">Enterococcus hulanensis</name>
    <dbReference type="NCBI Taxonomy" id="2559929"/>
    <lineage>
        <taxon>Bacteria</taxon>
        <taxon>Bacillati</taxon>
        <taxon>Bacillota</taxon>
        <taxon>Bacilli</taxon>
        <taxon>Lactobacillales</taxon>
        <taxon>Enterococcaceae</taxon>
        <taxon>Enterococcus</taxon>
    </lineage>
</organism>
<dbReference type="RefSeq" id="WP_311823725.1">
    <property type="nucleotide sequence ID" value="NZ_JARPYF010000024.1"/>
</dbReference>
<protein>
    <submittedName>
        <fullName evidence="3">RNase H1/viroplasmin domain-containing protein</fullName>
    </submittedName>
</protein>
<proteinExistence type="predicted"/>
<dbReference type="SUPFAM" id="SSF55658">
    <property type="entry name" value="L9 N-domain-like"/>
    <property type="match status" value="1"/>
</dbReference>
<dbReference type="Pfam" id="PF01693">
    <property type="entry name" value="Cauli_VI"/>
    <property type="match status" value="1"/>
</dbReference>